<comment type="caution">
    <text evidence="1">The sequence shown here is derived from an EMBL/GenBank/DDBJ whole genome shotgun (WGS) entry which is preliminary data.</text>
</comment>
<dbReference type="AlphaFoldDB" id="A0A2U1NHN8"/>
<evidence type="ECO:0000313" key="1">
    <source>
        <dbReference type="EMBL" id="PWA73017.1"/>
    </source>
</evidence>
<evidence type="ECO:0000313" key="2">
    <source>
        <dbReference type="Proteomes" id="UP000245207"/>
    </source>
</evidence>
<proteinExistence type="predicted"/>
<reference evidence="1 2" key="1">
    <citation type="journal article" date="2018" name="Mol. Plant">
        <title>The genome of Artemisia annua provides insight into the evolution of Asteraceae family and artemisinin biosynthesis.</title>
        <authorList>
            <person name="Shen Q."/>
            <person name="Zhang L."/>
            <person name="Liao Z."/>
            <person name="Wang S."/>
            <person name="Yan T."/>
            <person name="Shi P."/>
            <person name="Liu M."/>
            <person name="Fu X."/>
            <person name="Pan Q."/>
            <person name="Wang Y."/>
            <person name="Lv Z."/>
            <person name="Lu X."/>
            <person name="Zhang F."/>
            <person name="Jiang W."/>
            <person name="Ma Y."/>
            <person name="Chen M."/>
            <person name="Hao X."/>
            <person name="Li L."/>
            <person name="Tang Y."/>
            <person name="Lv G."/>
            <person name="Zhou Y."/>
            <person name="Sun X."/>
            <person name="Brodelius P.E."/>
            <person name="Rose J.K.C."/>
            <person name="Tang K."/>
        </authorList>
    </citation>
    <scope>NUCLEOTIDE SEQUENCE [LARGE SCALE GENOMIC DNA]</scope>
    <source>
        <strain evidence="2">cv. Huhao1</strain>
        <tissue evidence="1">Leaf</tissue>
    </source>
</reference>
<dbReference type="EMBL" id="PKPP01002805">
    <property type="protein sequence ID" value="PWA73017.1"/>
    <property type="molecule type" value="Genomic_DNA"/>
</dbReference>
<accession>A0A2U1NHN8</accession>
<gene>
    <name evidence="1" type="ORF">CTI12_AA265390</name>
</gene>
<dbReference type="Proteomes" id="UP000245207">
    <property type="component" value="Unassembled WGS sequence"/>
</dbReference>
<protein>
    <submittedName>
        <fullName evidence="1">Uncharacterized protein</fullName>
    </submittedName>
</protein>
<sequence length="123" mass="13811">MLLQPPVSPSSPLTLFVFTIRKDSHTLSWPNTRGCAQYNLRLVRTREQFRLKQSMTRYGRIYRVQTKHTTTVENSNYVPLSLLSESSNSPSLEASPIATETDAVAQIQTQLDSIASRASLQSP</sequence>
<organism evidence="1 2">
    <name type="scientific">Artemisia annua</name>
    <name type="common">Sweet wormwood</name>
    <dbReference type="NCBI Taxonomy" id="35608"/>
    <lineage>
        <taxon>Eukaryota</taxon>
        <taxon>Viridiplantae</taxon>
        <taxon>Streptophyta</taxon>
        <taxon>Embryophyta</taxon>
        <taxon>Tracheophyta</taxon>
        <taxon>Spermatophyta</taxon>
        <taxon>Magnoliopsida</taxon>
        <taxon>eudicotyledons</taxon>
        <taxon>Gunneridae</taxon>
        <taxon>Pentapetalae</taxon>
        <taxon>asterids</taxon>
        <taxon>campanulids</taxon>
        <taxon>Asterales</taxon>
        <taxon>Asteraceae</taxon>
        <taxon>Asteroideae</taxon>
        <taxon>Anthemideae</taxon>
        <taxon>Artemisiinae</taxon>
        <taxon>Artemisia</taxon>
    </lineage>
</organism>
<keyword evidence="2" id="KW-1185">Reference proteome</keyword>
<name>A0A2U1NHN8_ARTAN</name>